<dbReference type="PROSITE" id="PS51892">
    <property type="entry name" value="SUBTILASE"/>
    <property type="match status" value="1"/>
</dbReference>
<evidence type="ECO:0000256" key="1">
    <source>
        <dbReference type="ARBA" id="ARBA00011073"/>
    </source>
</evidence>
<evidence type="ECO:0000256" key="2">
    <source>
        <dbReference type="ARBA" id="ARBA00022670"/>
    </source>
</evidence>
<evidence type="ECO:0000256" key="3">
    <source>
        <dbReference type="ARBA" id="ARBA00022801"/>
    </source>
</evidence>
<dbReference type="GO" id="GO:0004252">
    <property type="term" value="F:serine-type endopeptidase activity"/>
    <property type="evidence" value="ECO:0007669"/>
    <property type="project" value="UniProtKB-UniRule"/>
</dbReference>
<comment type="caution">
    <text evidence="8">The sequence shown here is derived from an EMBL/GenBank/DDBJ whole genome shotgun (WGS) entry which is preliminary data.</text>
</comment>
<dbReference type="GO" id="GO:0006508">
    <property type="term" value="P:proteolysis"/>
    <property type="evidence" value="ECO:0007669"/>
    <property type="project" value="UniProtKB-KW"/>
</dbReference>
<accession>A0A2K0URS0</accession>
<feature type="domain" description="Peptidase S8/S53" evidence="7">
    <location>
        <begin position="213"/>
        <end position="465"/>
    </location>
</feature>
<dbReference type="SUPFAM" id="SSF52743">
    <property type="entry name" value="Subtilisin-like"/>
    <property type="match status" value="1"/>
</dbReference>
<dbReference type="CDD" id="cd00306">
    <property type="entry name" value="Peptidases_S8_S53"/>
    <property type="match status" value="1"/>
</dbReference>
<feature type="region of interest" description="Disordered" evidence="6">
    <location>
        <begin position="97"/>
        <end position="132"/>
    </location>
</feature>
<feature type="active site" description="Charge relay system" evidence="5">
    <location>
        <position position="220"/>
    </location>
</feature>
<gene>
    <name evidence="8" type="ORF">THARTR1_00487</name>
</gene>
<keyword evidence="3 5" id="KW-0378">Hydrolase</keyword>
<protein>
    <recommendedName>
        <fullName evidence="7">Peptidase S8/S53 domain-containing protein</fullName>
    </recommendedName>
</protein>
<name>A0A2K0URS0_TRIHA</name>
<dbReference type="Pfam" id="PF00082">
    <property type="entry name" value="Peptidase_S8"/>
    <property type="match status" value="1"/>
</dbReference>
<dbReference type="InterPro" id="IPR036852">
    <property type="entry name" value="Peptidase_S8/S53_dom_sf"/>
</dbReference>
<dbReference type="PRINTS" id="PR00723">
    <property type="entry name" value="SUBTILISIN"/>
</dbReference>
<sequence length="503" mass="56209">MRYLDINLVFEACKGEIPEGYQFHYVVEKCLDPATWEDEDGNKLDSEALISKIYQEVVKPLETELSQAFSSISSDNLDEFAKTIDIANWDQRIQQNARNDVPEGHTQNDQQNRHRKRPRCMSPGYSGRSSAGEFSGQYSGRYQRGCADYATRYLPNASRAMTIDDKDLASRFFDDETISEAHTDRSRSNYRLCKSRYLAVYHKFIPQSSTLPKVKIAILDTGIDIQHPNIDARLENIGDRYNWLIDDETANVRVATDMSGHGTFAASLILDYAPDAQLFVAKIAEKAPLKASVIAKAINYAVSTWEVDIISMSFGFPTCNMDDYHELEDALANAHAKRVLLFAAASNSGGKLGRAYPARDQNVIAIHSTDTYGNRSVFSPTALSHDINLATVGEAIESAWPVYLSDNKSKALRCKSGTSFATAIAAGTAAFLLLYAKIHLPDKADALKSRRRMQALLKRVAEKEAVQKTRDGYHFIDLSLFSDSLFGKSKEFIDETIRDVLNT</sequence>
<evidence type="ECO:0000256" key="5">
    <source>
        <dbReference type="PROSITE-ProRule" id="PRU01240"/>
    </source>
</evidence>
<dbReference type="AlphaFoldDB" id="A0A2K0URS0"/>
<evidence type="ECO:0000313" key="9">
    <source>
        <dbReference type="Proteomes" id="UP000236290"/>
    </source>
</evidence>
<proteinExistence type="inferred from homology"/>
<evidence type="ECO:0000313" key="8">
    <source>
        <dbReference type="EMBL" id="PNP60463.1"/>
    </source>
</evidence>
<dbReference type="PANTHER" id="PTHR43806">
    <property type="entry name" value="PEPTIDASE S8"/>
    <property type="match status" value="1"/>
</dbReference>
<evidence type="ECO:0000256" key="6">
    <source>
        <dbReference type="SAM" id="MobiDB-lite"/>
    </source>
</evidence>
<dbReference type="InterPro" id="IPR023827">
    <property type="entry name" value="Peptidase_S8_Asp-AS"/>
</dbReference>
<feature type="active site" description="Charge relay system" evidence="5">
    <location>
        <position position="261"/>
    </location>
</feature>
<dbReference type="InterPro" id="IPR050131">
    <property type="entry name" value="Peptidase_S8_subtilisin-like"/>
</dbReference>
<dbReference type="PROSITE" id="PS00136">
    <property type="entry name" value="SUBTILASE_ASP"/>
    <property type="match status" value="1"/>
</dbReference>
<reference evidence="8 9" key="1">
    <citation type="submission" date="2017-02" db="EMBL/GenBank/DDBJ databases">
        <title>Genomes of Trichoderma spp. with biocontrol activity.</title>
        <authorList>
            <person name="Gardiner D."/>
            <person name="Kazan K."/>
            <person name="Vos C."/>
            <person name="Harvey P."/>
        </authorList>
    </citation>
    <scope>NUCLEOTIDE SEQUENCE [LARGE SCALE GENOMIC DNA]</scope>
    <source>
        <strain evidence="8 9">Tr1</strain>
    </source>
</reference>
<dbReference type="Proteomes" id="UP000236290">
    <property type="component" value="Unassembled WGS sequence"/>
</dbReference>
<dbReference type="PANTHER" id="PTHR43806:SF11">
    <property type="entry name" value="CEREVISIN-RELATED"/>
    <property type="match status" value="1"/>
</dbReference>
<dbReference type="InterPro" id="IPR015500">
    <property type="entry name" value="Peptidase_S8_subtilisin-rel"/>
</dbReference>
<dbReference type="InterPro" id="IPR000209">
    <property type="entry name" value="Peptidase_S8/S53_dom"/>
</dbReference>
<dbReference type="OrthoDB" id="4899029at2759"/>
<keyword evidence="4 5" id="KW-0720">Serine protease</keyword>
<evidence type="ECO:0000259" key="7">
    <source>
        <dbReference type="Pfam" id="PF00082"/>
    </source>
</evidence>
<dbReference type="EMBL" id="MTYI01000004">
    <property type="protein sequence ID" value="PNP60463.1"/>
    <property type="molecule type" value="Genomic_DNA"/>
</dbReference>
<dbReference type="Gene3D" id="3.40.50.200">
    <property type="entry name" value="Peptidase S8/S53 domain"/>
    <property type="match status" value="1"/>
</dbReference>
<organism evidence="8 9">
    <name type="scientific">Trichoderma harzianum</name>
    <name type="common">Hypocrea lixii</name>
    <dbReference type="NCBI Taxonomy" id="5544"/>
    <lineage>
        <taxon>Eukaryota</taxon>
        <taxon>Fungi</taxon>
        <taxon>Dikarya</taxon>
        <taxon>Ascomycota</taxon>
        <taxon>Pezizomycotina</taxon>
        <taxon>Sordariomycetes</taxon>
        <taxon>Hypocreomycetidae</taxon>
        <taxon>Hypocreales</taxon>
        <taxon>Hypocreaceae</taxon>
        <taxon>Trichoderma</taxon>
    </lineage>
</organism>
<comment type="similarity">
    <text evidence="1 5">Belongs to the peptidase S8 family.</text>
</comment>
<keyword evidence="2 5" id="KW-0645">Protease</keyword>
<evidence type="ECO:0000256" key="4">
    <source>
        <dbReference type="ARBA" id="ARBA00022825"/>
    </source>
</evidence>
<feature type="active site" description="Charge relay system" evidence="5">
    <location>
        <position position="419"/>
    </location>
</feature>